<dbReference type="PROSITE" id="PS50011">
    <property type="entry name" value="PROTEIN_KINASE_DOM"/>
    <property type="match status" value="1"/>
</dbReference>
<dbReference type="GO" id="GO:0005524">
    <property type="term" value="F:ATP binding"/>
    <property type="evidence" value="ECO:0007669"/>
    <property type="project" value="InterPro"/>
</dbReference>
<dbReference type="InterPro" id="IPR006597">
    <property type="entry name" value="Sel1-like"/>
</dbReference>
<dbReference type="VEuPathDB" id="FungiDB:RhiirFUN_021575"/>
<dbReference type="SUPFAM" id="SSF81901">
    <property type="entry name" value="HCP-like"/>
    <property type="match status" value="2"/>
</dbReference>
<dbReference type="SMART" id="SM00671">
    <property type="entry name" value="SEL1"/>
    <property type="match status" value="11"/>
</dbReference>
<dbReference type="Pfam" id="PF08238">
    <property type="entry name" value="Sel1"/>
    <property type="match status" value="11"/>
</dbReference>
<dbReference type="InterPro" id="IPR000719">
    <property type="entry name" value="Prot_kinase_dom"/>
</dbReference>
<keyword evidence="2" id="KW-1185">Reference proteome</keyword>
<dbReference type="EMBL" id="AUPC02000192">
    <property type="protein sequence ID" value="POG66389.1"/>
    <property type="molecule type" value="Genomic_DNA"/>
</dbReference>
<dbReference type="Pfam" id="PF07714">
    <property type="entry name" value="PK_Tyr_Ser-Thr"/>
    <property type="match status" value="1"/>
</dbReference>
<dbReference type="InterPro" id="IPR011009">
    <property type="entry name" value="Kinase-like_dom_sf"/>
</dbReference>
<dbReference type="Proteomes" id="UP000018888">
    <property type="component" value="Unassembled WGS sequence"/>
</dbReference>
<protein>
    <submittedName>
        <fullName evidence="1">Kinase-like domain-containing protein</fullName>
    </submittedName>
</protein>
<dbReference type="InterPro" id="IPR001245">
    <property type="entry name" value="Ser-Thr/Tyr_kinase_cat_dom"/>
</dbReference>
<dbReference type="SUPFAM" id="SSF56112">
    <property type="entry name" value="Protein kinase-like (PK-like)"/>
    <property type="match status" value="1"/>
</dbReference>
<reference evidence="1 2" key="2">
    <citation type="journal article" date="2018" name="New Phytol.">
        <title>High intraspecific genome diversity in the model arbuscular mycorrhizal symbiont Rhizophagus irregularis.</title>
        <authorList>
            <person name="Chen E.C.H."/>
            <person name="Morin E."/>
            <person name="Beaudet D."/>
            <person name="Noel J."/>
            <person name="Yildirir G."/>
            <person name="Ndikumana S."/>
            <person name="Charron P."/>
            <person name="St-Onge C."/>
            <person name="Giorgi J."/>
            <person name="Kruger M."/>
            <person name="Marton T."/>
            <person name="Ropars J."/>
            <person name="Grigoriev I.V."/>
            <person name="Hainaut M."/>
            <person name="Henrissat B."/>
            <person name="Roux C."/>
            <person name="Martin F."/>
            <person name="Corradi N."/>
        </authorList>
    </citation>
    <scope>NUCLEOTIDE SEQUENCE [LARGE SCALE GENOMIC DNA]</scope>
    <source>
        <strain evidence="1 2">DAOM 197198</strain>
    </source>
</reference>
<name>A0A2H5RV69_RHIID</name>
<proteinExistence type="predicted"/>
<dbReference type="InterPro" id="IPR052945">
    <property type="entry name" value="Mitotic_Regulator"/>
</dbReference>
<accession>A0A2H5RV69</accession>
<sequence>MSNNTELTKNSNECNWIEDAISKKLIKYYEFDQFCNPQEIGFGGLGKVYRAIWKNYYKHCALKSFFIFNDATLKAIVREIQLQHEVDFHDNFIRFYGVTSTTSSIEIQKKEYLLVMEYADNGTLRKYLKVNLEKLTWNDKFNLAFQLVCAVSCLHNEGIVHRDLHSNNVLVHQNTIKLADFGLSKRIEETSNSQSKIFGLIPYIDPKSFNRSTTTPYILNNKSDVYSIGVLLWEIASCQPPFHGKSHDFSLISSILQDLRETPTHDTPKEYIKIYTDCWNIEPDNRPTINQVVDELKAIITKKNIIIKDFHLYDNNKDIQSSNSQQPILDVEISESTNSLHGELSQVIQNCSMMNTKDIETSISSNNSFENSFNIIVNDIINLLENDCYEIGKQIILNYLDNHNMDLQKIYNLLLNNQNNSNYIALLGHFNYLGIGISIDKQKAFELYQKAADLKNAFGMNNLGNCYEEGIGTNIDKKMAFQMTQMSADLGNAVGINNLGYYYEHGIGTDIDEKKAFELYRKAADLGNSPGMNNLGNCYQDGIGIDIDEKKAFELYKKAAELGNSSGMNNLGNCYQDGIGIDIDEKKAFELYKKAAELGNSSGMNNLGYCYEHGIGTDIDEKKAFELYKKAVDLGDVDGINSLGVCYQDGIGIDIDEKKAFELYQKAAELGNSSGMDNLGYCYQYGIGTDIDEKKAFELYEKAAELENLSGMNNLGYCYQYGIGTDINEKKAFELYQKAADLGNSSGMDNLGDCYKDGIGTDIDKKKAFELYQKAADLGNSSGMDNLGDCYKDGIGTDIDEKKAFELYQKAADLRNKTA</sequence>
<evidence type="ECO:0000313" key="1">
    <source>
        <dbReference type="EMBL" id="POG66389.1"/>
    </source>
</evidence>
<dbReference type="PANTHER" id="PTHR43628:SF1">
    <property type="entry name" value="CHITIN SYNTHASE REGULATORY FACTOR 2-RELATED"/>
    <property type="match status" value="1"/>
</dbReference>
<dbReference type="AlphaFoldDB" id="A0A2H5RV69"/>
<dbReference type="Gene3D" id="1.25.40.10">
    <property type="entry name" value="Tetratricopeptide repeat domain"/>
    <property type="match status" value="3"/>
</dbReference>
<dbReference type="Gene3D" id="1.10.510.10">
    <property type="entry name" value="Transferase(Phosphotransferase) domain 1"/>
    <property type="match status" value="1"/>
</dbReference>
<dbReference type="PRINTS" id="PR00109">
    <property type="entry name" value="TYRKINASE"/>
</dbReference>
<dbReference type="GO" id="GO:0004672">
    <property type="term" value="F:protein kinase activity"/>
    <property type="evidence" value="ECO:0007669"/>
    <property type="project" value="InterPro"/>
</dbReference>
<evidence type="ECO:0000313" key="2">
    <source>
        <dbReference type="Proteomes" id="UP000018888"/>
    </source>
</evidence>
<dbReference type="InterPro" id="IPR011990">
    <property type="entry name" value="TPR-like_helical_dom_sf"/>
</dbReference>
<dbReference type="PANTHER" id="PTHR43628">
    <property type="entry name" value="ACTIVATOR OF C KINASE PROTEIN 1-RELATED"/>
    <property type="match status" value="1"/>
</dbReference>
<gene>
    <name evidence="1" type="ORF">GLOIN_2v1780648</name>
</gene>
<dbReference type="STRING" id="747089.A0A2H5RV69"/>
<reference evidence="1 2" key="1">
    <citation type="journal article" date="2013" name="Proc. Natl. Acad. Sci. U.S.A.">
        <title>Genome of an arbuscular mycorrhizal fungus provides insight into the oldest plant symbiosis.</title>
        <authorList>
            <person name="Tisserant E."/>
            <person name="Malbreil M."/>
            <person name="Kuo A."/>
            <person name="Kohler A."/>
            <person name="Symeonidi A."/>
            <person name="Balestrini R."/>
            <person name="Charron P."/>
            <person name="Duensing N."/>
            <person name="Frei Dit Frey N."/>
            <person name="Gianinazzi-Pearson V."/>
            <person name="Gilbert L.B."/>
            <person name="Handa Y."/>
            <person name="Herr J.R."/>
            <person name="Hijri M."/>
            <person name="Koul R."/>
            <person name="Kawaguchi M."/>
            <person name="Krajinski F."/>
            <person name="Lammers P.J."/>
            <person name="Masclaux F.G."/>
            <person name="Murat C."/>
            <person name="Morin E."/>
            <person name="Ndikumana S."/>
            <person name="Pagni M."/>
            <person name="Petitpierre D."/>
            <person name="Requena N."/>
            <person name="Rosikiewicz P."/>
            <person name="Riley R."/>
            <person name="Saito K."/>
            <person name="San Clemente H."/>
            <person name="Shapiro H."/>
            <person name="van Tuinen D."/>
            <person name="Becard G."/>
            <person name="Bonfante P."/>
            <person name="Paszkowski U."/>
            <person name="Shachar-Hill Y.Y."/>
            <person name="Tuskan G.A."/>
            <person name="Young P.W."/>
            <person name="Sanders I.R."/>
            <person name="Henrissat B."/>
            <person name="Rensing S.A."/>
            <person name="Grigoriev I.V."/>
            <person name="Corradi N."/>
            <person name="Roux C."/>
            <person name="Martin F."/>
        </authorList>
    </citation>
    <scope>NUCLEOTIDE SEQUENCE [LARGE SCALE GENOMIC DNA]</scope>
    <source>
        <strain evidence="1 2">DAOM 197198</strain>
    </source>
</reference>
<organism evidence="1 2">
    <name type="scientific">Rhizophagus irregularis (strain DAOM 181602 / DAOM 197198 / MUCL 43194)</name>
    <name type="common">Arbuscular mycorrhizal fungus</name>
    <name type="synonym">Glomus intraradices</name>
    <dbReference type="NCBI Taxonomy" id="747089"/>
    <lineage>
        <taxon>Eukaryota</taxon>
        <taxon>Fungi</taxon>
        <taxon>Fungi incertae sedis</taxon>
        <taxon>Mucoromycota</taxon>
        <taxon>Glomeromycotina</taxon>
        <taxon>Glomeromycetes</taxon>
        <taxon>Glomerales</taxon>
        <taxon>Glomeraceae</taxon>
        <taxon>Rhizophagus</taxon>
    </lineage>
</organism>
<comment type="caution">
    <text evidence="1">The sequence shown here is derived from an EMBL/GenBank/DDBJ whole genome shotgun (WGS) entry which is preliminary data.</text>
</comment>